<name>A0AAD7X1Y3_9TELE</name>
<comment type="caution">
    <text evidence="1">The sequence shown here is derived from an EMBL/GenBank/DDBJ whole genome shotgun (WGS) entry which is preliminary data.</text>
</comment>
<protein>
    <submittedName>
        <fullName evidence="1">Uncharacterized protein</fullName>
    </submittedName>
</protein>
<proteinExistence type="predicted"/>
<organism evidence="1 2">
    <name type="scientific">Aldrovandia affinis</name>
    <dbReference type="NCBI Taxonomy" id="143900"/>
    <lineage>
        <taxon>Eukaryota</taxon>
        <taxon>Metazoa</taxon>
        <taxon>Chordata</taxon>
        <taxon>Craniata</taxon>
        <taxon>Vertebrata</taxon>
        <taxon>Euteleostomi</taxon>
        <taxon>Actinopterygii</taxon>
        <taxon>Neopterygii</taxon>
        <taxon>Teleostei</taxon>
        <taxon>Notacanthiformes</taxon>
        <taxon>Halosauridae</taxon>
        <taxon>Aldrovandia</taxon>
    </lineage>
</organism>
<evidence type="ECO:0000313" key="2">
    <source>
        <dbReference type="Proteomes" id="UP001221898"/>
    </source>
</evidence>
<dbReference type="EMBL" id="JAINUG010000006">
    <property type="protein sequence ID" value="KAJ8416444.1"/>
    <property type="molecule type" value="Genomic_DNA"/>
</dbReference>
<dbReference type="Proteomes" id="UP001221898">
    <property type="component" value="Unassembled WGS sequence"/>
</dbReference>
<sequence length="152" mass="16888">MLSCFLQRKHVFLWLTSVNVSTPTFARSGFFLYGYPAPHLGQRVFPTIRPTAPRSWALPLPWNFLLLCISWVQRLVAVLLPRLASVFSRGLALLSWVSTGGLACLSCPESHWLPLVSGLSNPSSLQPANHKVVLFVWSSCTAGRSLMIIYSC</sequence>
<dbReference type="AlphaFoldDB" id="A0AAD7X1Y3"/>
<keyword evidence="2" id="KW-1185">Reference proteome</keyword>
<accession>A0AAD7X1Y3</accession>
<gene>
    <name evidence="1" type="ORF">AAFF_G00357320</name>
</gene>
<evidence type="ECO:0000313" key="1">
    <source>
        <dbReference type="EMBL" id="KAJ8416444.1"/>
    </source>
</evidence>
<reference evidence="1" key="1">
    <citation type="journal article" date="2023" name="Science">
        <title>Genome structures resolve the early diversification of teleost fishes.</title>
        <authorList>
            <person name="Parey E."/>
            <person name="Louis A."/>
            <person name="Montfort J."/>
            <person name="Bouchez O."/>
            <person name="Roques C."/>
            <person name="Iampietro C."/>
            <person name="Lluch J."/>
            <person name="Castinel A."/>
            <person name="Donnadieu C."/>
            <person name="Desvignes T."/>
            <person name="Floi Bucao C."/>
            <person name="Jouanno E."/>
            <person name="Wen M."/>
            <person name="Mejri S."/>
            <person name="Dirks R."/>
            <person name="Jansen H."/>
            <person name="Henkel C."/>
            <person name="Chen W.J."/>
            <person name="Zahm M."/>
            <person name="Cabau C."/>
            <person name="Klopp C."/>
            <person name="Thompson A.W."/>
            <person name="Robinson-Rechavi M."/>
            <person name="Braasch I."/>
            <person name="Lecointre G."/>
            <person name="Bobe J."/>
            <person name="Postlethwait J.H."/>
            <person name="Berthelot C."/>
            <person name="Roest Crollius H."/>
            <person name="Guiguen Y."/>
        </authorList>
    </citation>
    <scope>NUCLEOTIDE SEQUENCE</scope>
    <source>
        <strain evidence="1">NC1722</strain>
    </source>
</reference>